<dbReference type="Pfam" id="PF13191">
    <property type="entry name" value="AAA_16"/>
    <property type="match status" value="1"/>
</dbReference>
<sequence length="243" mass="25972">MRGELGIGKTALLQGVRPSPDTLVLAISGVEPEKELDFAALHRLCAPVLPGVNRLPAPQRHALEATFGTGTEGHPDRLLVGLAALGLLSEAAAERPLLCVIDDAQWLDQATAHTLAFVARRVHNEPIVLVFAVREPNDRSELTGLPELRLEGLAEEDARKLLSVRFPSPFDGPVRDCVVSEAQGNPLALPELSRTADVAGGFTSPGTGARPSPLEADLRKQLAGLPRNTRIRDRSSVADGLHR</sequence>
<evidence type="ECO:0000256" key="1">
    <source>
        <dbReference type="ARBA" id="ARBA00022741"/>
    </source>
</evidence>
<dbReference type="InterPro" id="IPR041664">
    <property type="entry name" value="AAA_16"/>
</dbReference>
<feature type="domain" description="Orc1-like AAA ATPase" evidence="3">
    <location>
        <begin position="3"/>
        <end position="130"/>
    </location>
</feature>
<dbReference type="eggNOG" id="COG1474">
    <property type="taxonomic scope" value="Bacteria"/>
</dbReference>
<gene>
    <name evidence="4" type="ORF">D3C57_135165</name>
</gene>
<dbReference type="HOGENOM" id="CLU_1142104_0_0_11"/>
<dbReference type="STRING" id="1343740.M271_08350"/>
<reference evidence="4 5" key="1">
    <citation type="journal article" date="2018" name="J. Biol. Chem.">
        <title>Discovery of the actinoplanic acid pathway in Streptomyces rapamycinicus reveals a genetically conserved synergism with rapamycin.</title>
        <authorList>
            <person name="Mrak P."/>
            <person name="Krastel P."/>
            <person name="Pivk Lukancic P."/>
            <person name="Tao J."/>
            <person name="Pistorius D."/>
            <person name="Moore C.M."/>
        </authorList>
    </citation>
    <scope>NUCLEOTIDE SEQUENCE [LARGE SCALE GENOMIC DNA]</scope>
    <source>
        <strain evidence="4 5">NRRL 5491</strain>
    </source>
</reference>
<comment type="caution">
    <text evidence="4">The sequence shown here is derived from an EMBL/GenBank/DDBJ whole genome shotgun (WGS) entry which is preliminary data.</text>
</comment>
<protein>
    <recommendedName>
        <fullName evidence="3">Orc1-like AAA ATPase domain-containing protein</fullName>
    </recommendedName>
</protein>
<keyword evidence="1" id="KW-0547">Nucleotide-binding</keyword>
<dbReference type="PANTHER" id="PTHR16305">
    <property type="entry name" value="TESTICULAR SOLUBLE ADENYLYL CYCLASE"/>
    <property type="match status" value="1"/>
</dbReference>
<dbReference type="GO" id="GO:0005737">
    <property type="term" value="C:cytoplasm"/>
    <property type="evidence" value="ECO:0007669"/>
    <property type="project" value="TreeGrafter"/>
</dbReference>
<dbReference type="SUPFAM" id="SSF52540">
    <property type="entry name" value="P-loop containing nucleoside triphosphate hydrolases"/>
    <property type="match status" value="1"/>
</dbReference>
<evidence type="ECO:0000313" key="4">
    <source>
        <dbReference type="EMBL" id="RLV74577.1"/>
    </source>
</evidence>
<evidence type="ECO:0000256" key="2">
    <source>
        <dbReference type="ARBA" id="ARBA00022840"/>
    </source>
</evidence>
<proteinExistence type="predicted"/>
<dbReference type="GO" id="GO:0004016">
    <property type="term" value="F:adenylate cyclase activity"/>
    <property type="evidence" value="ECO:0007669"/>
    <property type="project" value="TreeGrafter"/>
</dbReference>
<keyword evidence="2" id="KW-0067">ATP-binding</keyword>
<dbReference type="InterPro" id="IPR027417">
    <property type="entry name" value="P-loop_NTPase"/>
</dbReference>
<accession>A0A0A0NFT4</accession>
<dbReference type="PANTHER" id="PTHR16305:SF35">
    <property type="entry name" value="TRANSCRIPTIONAL ACTIVATOR DOMAIN"/>
    <property type="match status" value="1"/>
</dbReference>
<dbReference type="GO" id="GO:0005524">
    <property type="term" value="F:ATP binding"/>
    <property type="evidence" value="ECO:0007669"/>
    <property type="project" value="UniProtKB-KW"/>
</dbReference>
<dbReference type="Proteomes" id="UP000281594">
    <property type="component" value="Unassembled WGS sequence"/>
</dbReference>
<dbReference type="KEGG" id="src:M271_08350"/>
<dbReference type="EMBL" id="QYCY01000002">
    <property type="protein sequence ID" value="RLV74577.1"/>
    <property type="molecule type" value="Genomic_DNA"/>
</dbReference>
<evidence type="ECO:0000313" key="5">
    <source>
        <dbReference type="Proteomes" id="UP000281594"/>
    </source>
</evidence>
<organism evidence="4 5">
    <name type="scientific">Streptomyces rapamycinicus (strain ATCC 29253 / DSM 41530 / NRRL 5491 / AYB-994)</name>
    <name type="common">Streptomyces hygroscopicus (strain ATCC 29253)</name>
    <dbReference type="NCBI Taxonomy" id="1343740"/>
    <lineage>
        <taxon>Bacteria</taxon>
        <taxon>Bacillati</taxon>
        <taxon>Actinomycetota</taxon>
        <taxon>Actinomycetes</taxon>
        <taxon>Kitasatosporales</taxon>
        <taxon>Streptomycetaceae</taxon>
        <taxon>Streptomyces</taxon>
        <taxon>Streptomyces violaceusniger group</taxon>
    </lineage>
</organism>
<dbReference type="AlphaFoldDB" id="A0A0A0NFT4"/>
<evidence type="ECO:0000259" key="3">
    <source>
        <dbReference type="Pfam" id="PF13191"/>
    </source>
</evidence>
<name>A0A0A0NFT4_STRRN</name>